<name>A0AAW2I7Q4_9NEOP</name>
<evidence type="ECO:0000256" key="2">
    <source>
        <dbReference type="SAM" id="MobiDB-lite"/>
    </source>
</evidence>
<feature type="region of interest" description="Disordered" evidence="2">
    <location>
        <begin position="1185"/>
        <end position="1215"/>
    </location>
</feature>
<feature type="region of interest" description="Disordered" evidence="2">
    <location>
        <begin position="907"/>
        <end position="926"/>
    </location>
</feature>
<accession>A0AAW2I7Q4</accession>
<reference evidence="4" key="1">
    <citation type="journal article" date="2024" name="Gigascience">
        <title>Chromosome-level genome of the poultry shaft louse Menopon gallinae provides insight into the host-switching and adaptive evolution of parasitic lice.</title>
        <authorList>
            <person name="Xu Y."/>
            <person name="Ma L."/>
            <person name="Liu S."/>
            <person name="Liang Y."/>
            <person name="Liu Q."/>
            <person name="He Z."/>
            <person name="Tian L."/>
            <person name="Duan Y."/>
            <person name="Cai W."/>
            <person name="Li H."/>
            <person name="Song F."/>
        </authorList>
    </citation>
    <scope>NUCLEOTIDE SEQUENCE</scope>
    <source>
        <strain evidence="4">Cailab_2023a</strain>
    </source>
</reference>
<evidence type="ECO:0000259" key="3">
    <source>
        <dbReference type="PROSITE" id="PS50086"/>
    </source>
</evidence>
<dbReference type="SUPFAM" id="SSF47923">
    <property type="entry name" value="Ypt/Rab-GAP domain of gyp1p"/>
    <property type="match status" value="2"/>
</dbReference>
<dbReference type="PANTHER" id="PTHR13399:SF2">
    <property type="entry name" value="TRANSLOCON-ASSOCIATED PROTEIN SUBUNIT GAMMA"/>
    <property type="match status" value="1"/>
</dbReference>
<feature type="compositionally biased region" description="Basic and acidic residues" evidence="2">
    <location>
        <begin position="1035"/>
        <end position="1048"/>
    </location>
</feature>
<comment type="caution">
    <text evidence="4">The sequence shown here is derived from an EMBL/GenBank/DDBJ whole genome shotgun (WGS) entry which is preliminary data.</text>
</comment>
<feature type="compositionally biased region" description="Low complexity" evidence="2">
    <location>
        <begin position="647"/>
        <end position="658"/>
    </location>
</feature>
<dbReference type="Gene3D" id="1.10.8.270">
    <property type="entry name" value="putative rabgap domain of human tbc1 domain family member 14 like domains"/>
    <property type="match status" value="1"/>
</dbReference>
<dbReference type="InterPro" id="IPR035969">
    <property type="entry name" value="Rab-GAP_TBC_sf"/>
</dbReference>
<dbReference type="FunFam" id="1.10.472.80:FF:000011">
    <property type="entry name" value="TBC1 domain family member 30"/>
    <property type="match status" value="1"/>
</dbReference>
<protein>
    <recommendedName>
        <fullName evidence="1">TBC1 domain family member 30</fullName>
    </recommendedName>
</protein>
<dbReference type="Pfam" id="PF00566">
    <property type="entry name" value="RabGAP-TBC"/>
    <property type="match status" value="1"/>
</dbReference>
<dbReference type="PANTHER" id="PTHR13399">
    <property type="entry name" value="TRANSLOCON-ASSOCIATED PROTEIN TRAP , GAMMA SUBUNIT"/>
    <property type="match status" value="1"/>
</dbReference>
<gene>
    <name evidence="4" type="ORF">PYX00_005010</name>
</gene>
<dbReference type="SMART" id="SM00164">
    <property type="entry name" value="TBC"/>
    <property type="match status" value="1"/>
</dbReference>
<feature type="region of interest" description="Disordered" evidence="2">
    <location>
        <begin position="1243"/>
        <end position="1365"/>
    </location>
</feature>
<dbReference type="InterPro" id="IPR032738">
    <property type="entry name" value="Tbc1d30_C"/>
</dbReference>
<feature type="compositionally biased region" description="Low complexity" evidence="2">
    <location>
        <begin position="697"/>
        <end position="707"/>
    </location>
</feature>
<dbReference type="InterPro" id="IPR000195">
    <property type="entry name" value="Rab-GAP-TBC_dom"/>
</dbReference>
<dbReference type="FunFam" id="1.10.8.270:FF:000009">
    <property type="entry name" value="TBC1 domain family member 30"/>
    <property type="match status" value="1"/>
</dbReference>
<feature type="region of interest" description="Disordered" evidence="2">
    <location>
        <begin position="647"/>
        <end position="742"/>
    </location>
</feature>
<dbReference type="PROSITE" id="PS50086">
    <property type="entry name" value="TBC_RABGAP"/>
    <property type="match status" value="1"/>
</dbReference>
<dbReference type="EMBL" id="JARGDH010000002">
    <property type="protein sequence ID" value="KAL0277888.1"/>
    <property type="molecule type" value="Genomic_DNA"/>
</dbReference>
<feature type="compositionally biased region" description="Basic and acidic residues" evidence="2">
    <location>
        <begin position="1001"/>
        <end position="1026"/>
    </location>
</feature>
<proteinExistence type="predicted"/>
<dbReference type="Pfam" id="PF15733">
    <property type="entry name" value="DUF4682"/>
    <property type="match status" value="1"/>
</dbReference>
<evidence type="ECO:0000313" key="4">
    <source>
        <dbReference type="EMBL" id="KAL0277888.1"/>
    </source>
</evidence>
<feature type="region of interest" description="Disordered" evidence="2">
    <location>
        <begin position="942"/>
        <end position="1066"/>
    </location>
</feature>
<feature type="domain" description="Rab-GAP TBC" evidence="3">
    <location>
        <begin position="190"/>
        <end position="395"/>
    </location>
</feature>
<feature type="compositionally biased region" description="Basic and acidic residues" evidence="2">
    <location>
        <begin position="907"/>
        <end position="924"/>
    </location>
</feature>
<sequence length="1365" mass="155489">MSPNPSNHDAGKDTVEITTDERRTINESHAFGHGLSLLTEPEKRTVTGLLDELLCDIYGKTDMKRKLSSATNGDWSWQDSDNRQQRFRANLKQIEIKCWTKDVKMLREEISALEGLVTEESNNLVKYLKRKDYLLMRREAHYDVITAVIQAISSKTRDDMKMKFSLAPGTETGFSQWLDAMKMVAQLPGGVPSEFRTKLWLQLSERHLNEQNIDWEKAEAVIFNEWTNPDDEELGVQIVKDLHRTGCSLFCGAQEQNQALLKRVLLAYARWNKNVGYCQGFNMLAALILQVMDRDEKNAVKVMIYLIEGVLPESYFANNLRGLSVDMAVFRDLLRLRLPKLSKHLEALQNDTNSSTSYEPPLTNVFTMQWFLTLFSNCLPQQTVLRVWDLVFLHGNEVLLRTALAIWGILQDRIISVESADEFYSIMGVVTREMLEFGLMDANNLIKMIVMVDPFPNELQELREKYLYNISPWAQSVQSAARKGIRLFYSDPEDQDDTEDEDKIALATAYGVFRRRESGSKEIQPMGPTLDISILKQQYAKLRQRQRQAHIIISAACSSNIPTNLAAVPTVSVNHLLMGKSALVNKGRRIGPPEGSIPPPKNRTSRAIDHKQVPKKEKIVISGETLEWKDAEKRRCSIKGGKRISNKVRNNINNNAGNKTMESCNGVKKDRQLSRTRSVSQEDGDTDENQCGGRRGSNSSESSTSTELCDDDANRLSEIDPEEESASEQPVQRNGCSDPEDRYERAKECAEALVREIEEELQKNERLRLLKNLGNNNTKDAKTSHSTSSHDNMIIDSSATVSGRDTEFLKSEPEVPRNVIDNAENRIFDRSKEEAATFKPPKDRDRRKSDLALSVIKENLEMLSKFTQKAVVIEEPSEKKEVMEIEEEELRRAVIKGGGTEKVAIKEQTAAREDAEEPIAKGEGEIETAAEEQISAIEFAKEEKNGIEERTEGLENIKRPAVEKHEDIRESRKDVEERVPGRDDRISRKEEEIMEPTVSREGVREATARRDEKPPERREKVERKEQVIVNGKSDLFGDHFRQAGKGEDPACTEHSPAPKPVSKVNKEVNTDITIATDVATSPVTTLETIQKKQQSKVDDFLIALHKSPERFKPEKISFREDADSLGQFAREDLAEKWKKESERIESKIEMSKSDWDLKMKKIAELENTTREKLNELKSKSIVHRHRSLDRFESREKRKSPIPKIEVPEEGEKRKKISALSFDEITSRTEKLLGTNLALDSRKWRKSFDEDESGSRSYEFYSSPTSPEYRPRKYPEYSSPKKYDTSPKRKQASAAEEDWLTITEEDGRPRTIEMPSAGRRGDSALLRSPTAFNPFPTRSHSRPKELGVRLGMYPPSPEGPYSSNKS</sequence>
<evidence type="ECO:0000256" key="1">
    <source>
        <dbReference type="ARBA" id="ARBA00067508"/>
    </source>
</evidence>
<feature type="compositionally biased region" description="Basic and acidic residues" evidence="2">
    <location>
        <begin position="1268"/>
        <end position="1286"/>
    </location>
</feature>
<dbReference type="Gene3D" id="1.10.472.80">
    <property type="entry name" value="Ypt/Rab-GAP domain of gyp1p, domain 3"/>
    <property type="match status" value="1"/>
</dbReference>
<feature type="region of interest" description="Disordered" evidence="2">
    <location>
        <begin position="587"/>
        <end position="613"/>
    </location>
</feature>
<organism evidence="4">
    <name type="scientific">Menopon gallinae</name>
    <name type="common">poultry shaft louse</name>
    <dbReference type="NCBI Taxonomy" id="328185"/>
    <lineage>
        <taxon>Eukaryota</taxon>
        <taxon>Metazoa</taxon>
        <taxon>Ecdysozoa</taxon>
        <taxon>Arthropoda</taxon>
        <taxon>Hexapoda</taxon>
        <taxon>Insecta</taxon>
        <taxon>Pterygota</taxon>
        <taxon>Neoptera</taxon>
        <taxon>Paraneoptera</taxon>
        <taxon>Psocodea</taxon>
        <taxon>Troctomorpha</taxon>
        <taxon>Phthiraptera</taxon>
        <taxon>Amblycera</taxon>
        <taxon>Menoponidae</taxon>
        <taxon>Menopon</taxon>
    </lineage>
</organism>
<dbReference type="GO" id="GO:0005783">
    <property type="term" value="C:endoplasmic reticulum"/>
    <property type="evidence" value="ECO:0007669"/>
    <property type="project" value="TreeGrafter"/>
</dbReference>
<feature type="compositionally biased region" description="Basic and acidic residues" evidence="2">
    <location>
        <begin position="942"/>
        <end position="991"/>
    </location>
</feature>